<dbReference type="RefSeq" id="WP_425343921.1">
    <property type="nucleotide sequence ID" value="NZ_JBGUBD010000001.1"/>
</dbReference>
<dbReference type="EMBL" id="JBGUBD010000001">
    <property type="protein sequence ID" value="MFA9476997.1"/>
    <property type="molecule type" value="Genomic_DNA"/>
</dbReference>
<dbReference type="Proteomes" id="UP001575105">
    <property type="component" value="Unassembled WGS sequence"/>
</dbReference>
<dbReference type="SUPFAM" id="SSF54427">
    <property type="entry name" value="NTF2-like"/>
    <property type="match status" value="1"/>
</dbReference>
<dbReference type="InterPro" id="IPR037401">
    <property type="entry name" value="SnoaL-like"/>
</dbReference>
<feature type="domain" description="SnoaL-like" evidence="1">
    <location>
        <begin position="14"/>
        <end position="137"/>
    </location>
</feature>
<sequence>MGTTTTPSAAEAEILELVDRYVEAIRSVDAERIASHYAPDILAFDAIAHLQFKGVEAYRKHWEACIAMCSSEGMTFELHEPSIAVNGDVAFGHWLCRCGPGPDESGKEQAAWMRGTIGFRKTDGKWTIVHEHWSAPFDPESNKAMFDLQP</sequence>
<reference evidence="2 3" key="1">
    <citation type="submission" date="2024-08" db="EMBL/GenBank/DDBJ databases">
        <title>Whole-genome sequencing of halo(alkali)philic microorganisms from hypersaline lakes.</title>
        <authorList>
            <person name="Sorokin D.Y."/>
            <person name="Merkel A.Y."/>
            <person name="Messina E."/>
            <person name="Yakimov M."/>
        </authorList>
    </citation>
    <scope>NUCLEOTIDE SEQUENCE [LARGE SCALE GENOMIC DNA]</scope>
    <source>
        <strain evidence="2 3">AB-hyl4</strain>
    </source>
</reference>
<evidence type="ECO:0000259" key="1">
    <source>
        <dbReference type="Pfam" id="PF13474"/>
    </source>
</evidence>
<accession>A0ABV4U2B5</accession>
<gene>
    <name evidence="2" type="ORF">ACERK3_01695</name>
</gene>
<protein>
    <submittedName>
        <fullName evidence="2">Nuclear transport factor 2 family protein</fullName>
    </submittedName>
</protein>
<dbReference type="InterPro" id="IPR032710">
    <property type="entry name" value="NTF2-like_dom_sf"/>
</dbReference>
<proteinExistence type="predicted"/>
<comment type="caution">
    <text evidence="2">The sequence shown here is derived from an EMBL/GenBank/DDBJ whole genome shotgun (WGS) entry which is preliminary data.</text>
</comment>
<dbReference type="Gene3D" id="3.10.450.50">
    <property type="match status" value="1"/>
</dbReference>
<name>A0ABV4U2B5_9BACT</name>
<evidence type="ECO:0000313" key="2">
    <source>
        <dbReference type="EMBL" id="MFA9476997.1"/>
    </source>
</evidence>
<dbReference type="Pfam" id="PF13474">
    <property type="entry name" value="SnoaL_3"/>
    <property type="match status" value="1"/>
</dbReference>
<keyword evidence="3" id="KW-1185">Reference proteome</keyword>
<organism evidence="2 3">
    <name type="scientific">Natronomicrosphaera hydrolytica</name>
    <dbReference type="NCBI Taxonomy" id="3242702"/>
    <lineage>
        <taxon>Bacteria</taxon>
        <taxon>Pseudomonadati</taxon>
        <taxon>Planctomycetota</taxon>
        <taxon>Phycisphaerae</taxon>
        <taxon>Phycisphaerales</taxon>
        <taxon>Phycisphaeraceae</taxon>
        <taxon>Natronomicrosphaera</taxon>
    </lineage>
</organism>
<evidence type="ECO:0000313" key="3">
    <source>
        <dbReference type="Proteomes" id="UP001575105"/>
    </source>
</evidence>